<reference evidence="9" key="2">
    <citation type="submission" date="2025-05" db="UniProtKB">
        <authorList>
            <consortium name="EnsemblMetazoa"/>
        </authorList>
    </citation>
    <scope>IDENTIFICATION</scope>
</reference>
<feature type="domain" description="Chitin-binding type-2" evidence="8">
    <location>
        <begin position="128"/>
        <end position="183"/>
    </location>
</feature>
<accession>A0A6P7GCS0</accession>
<dbReference type="Gene3D" id="2.170.140.10">
    <property type="entry name" value="Chitin binding domain"/>
    <property type="match status" value="2"/>
</dbReference>
<feature type="domain" description="Chitin-binding type-2" evidence="8">
    <location>
        <begin position="33"/>
        <end position="86"/>
    </location>
</feature>
<feature type="compositionally biased region" description="Polar residues" evidence="6">
    <location>
        <begin position="106"/>
        <end position="118"/>
    </location>
</feature>
<dbReference type="Proteomes" id="UP001652700">
    <property type="component" value="Unplaced"/>
</dbReference>
<dbReference type="SMART" id="SM00494">
    <property type="entry name" value="ChtBD2"/>
    <property type="match status" value="2"/>
</dbReference>
<gene>
    <name evidence="11" type="primary">LOC114338036</name>
</gene>
<feature type="signal peptide" evidence="7">
    <location>
        <begin position="1"/>
        <end position="27"/>
    </location>
</feature>
<keyword evidence="2 7" id="KW-0732">Signal</keyword>
<dbReference type="PANTHER" id="PTHR23301:SF106">
    <property type="entry name" value="CHITIN-BINDING TYPE-2 DOMAIN-CONTAINING PROTEIN-RELATED"/>
    <property type="match status" value="1"/>
</dbReference>
<keyword evidence="1" id="KW-0147">Chitin-binding</keyword>
<keyword evidence="4" id="KW-1015">Disulfide bond</keyword>
<evidence type="ECO:0000313" key="11">
    <source>
        <dbReference type="RefSeq" id="XP_028144422.1"/>
    </source>
</evidence>
<evidence type="ECO:0000256" key="2">
    <source>
        <dbReference type="ARBA" id="ARBA00022729"/>
    </source>
</evidence>
<evidence type="ECO:0000313" key="10">
    <source>
        <dbReference type="Proteomes" id="UP001652700"/>
    </source>
</evidence>
<proteinExistence type="predicted"/>
<evidence type="ECO:0000256" key="4">
    <source>
        <dbReference type="ARBA" id="ARBA00023157"/>
    </source>
</evidence>
<feature type="compositionally biased region" description="Low complexity" evidence="6">
    <location>
        <begin position="119"/>
        <end position="130"/>
    </location>
</feature>
<dbReference type="InterPro" id="IPR036508">
    <property type="entry name" value="Chitin-bd_dom_sf"/>
</dbReference>
<keyword evidence="3" id="KW-0677">Repeat</keyword>
<dbReference type="InterPro" id="IPR002557">
    <property type="entry name" value="Chitin-bd_dom"/>
</dbReference>
<feature type="chain" id="PRO_5028147047" evidence="7">
    <location>
        <begin position="28"/>
        <end position="192"/>
    </location>
</feature>
<dbReference type="PANTHER" id="PTHR23301">
    <property type="entry name" value="CHITIN BINDING PERITROPHIN-A"/>
    <property type="match status" value="1"/>
</dbReference>
<dbReference type="PROSITE" id="PS50940">
    <property type="entry name" value="CHIT_BIND_II"/>
    <property type="match status" value="2"/>
</dbReference>
<keyword evidence="10" id="KW-1185">Reference proteome</keyword>
<evidence type="ECO:0000256" key="5">
    <source>
        <dbReference type="ARBA" id="ARBA00023180"/>
    </source>
</evidence>
<evidence type="ECO:0000256" key="1">
    <source>
        <dbReference type="ARBA" id="ARBA00022669"/>
    </source>
</evidence>
<dbReference type="RefSeq" id="XP_028144422.1">
    <property type="nucleotide sequence ID" value="XM_028288621.1"/>
</dbReference>
<dbReference type="AlphaFoldDB" id="A0A6P7GCS0"/>
<evidence type="ECO:0000256" key="7">
    <source>
        <dbReference type="SAM" id="SignalP"/>
    </source>
</evidence>
<name>A0A6P7GCS0_DIAVI</name>
<dbReference type="GO" id="GO:0005576">
    <property type="term" value="C:extracellular region"/>
    <property type="evidence" value="ECO:0007669"/>
    <property type="project" value="InterPro"/>
</dbReference>
<dbReference type="GO" id="GO:0008061">
    <property type="term" value="F:chitin binding"/>
    <property type="evidence" value="ECO:0007669"/>
    <property type="project" value="UniProtKB-KW"/>
</dbReference>
<evidence type="ECO:0000256" key="6">
    <source>
        <dbReference type="SAM" id="MobiDB-lite"/>
    </source>
</evidence>
<feature type="region of interest" description="Disordered" evidence="6">
    <location>
        <begin position="106"/>
        <end position="132"/>
    </location>
</feature>
<evidence type="ECO:0000256" key="3">
    <source>
        <dbReference type="ARBA" id="ARBA00022737"/>
    </source>
</evidence>
<dbReference type="OrthoDB" id="6020543at2759"/>
<reference evidence="11" key="1">
    <citation type="submission" date="2025-04" db="UniProtKB">
        <authorList>
            <consortium name="RefSeq"/>
        </authorList>
    </citation>
    <scope>IDENTIFICATION</scope>
    <source>
        <tissue evidence="11">Whole insect</tissue>
    </source>
</reference>
<dbReference type="EnsemblMetazoa" id="XM_028288621.2">
    <property type="protein sequence ID" value="XP_028144422.1"/>
    <property type="gene ID" value="LOC114338036"/>
</dbReference>
<dbReference type="InterPro" id="IPR051940">
    <property type="entry name" value="Chitin_bind-dev_reg"/>
</dbReference>
<dbReference type="SUPFAM" id="SSF57625">
    <property type="entry name" value="Invertebrate chitin-binding proteins"/>
    <property type="match status" value="2"/>
</dbReference>
<organism evidence="11">
    <name type="scientific">Diabrotica virgifera virgifera</name>
    <name type="common">western corn rootworm</name>
    <dbReference type="NCBI Taxonomy" id="50390"/>
    <lineage>
        <taxon>Eukaryota</taxon>
        <taxon>Metazoa</taxon>
        <taxon>Ecdysozoa</taxon>
        <taxon>Arthropoda</taxon>
        <taxon>Hexapoda</taxon>
        <taxon>Insecta</taxon>
        <taxon>Pterygota</taxon>
        <taxon>Neoptera</taxon>
        <taxon>Endopterygota</taxon>
        <taxon>Coleoptera</taxon>
        <taxon>Polyphaga</taxon>
        <taxon>Cucujiformia</taxon>
        <taxon>Chrysomeloidea</taxon>
        <taxon>Chrysomelidae</taxon>
        <taxon>Galerucinae</taxon>
        <taxon>Diabroticina</taxon>
        <taxon>Diabroticites</taxon>
        <taxon>Diabrotica</taxon>
    </lineage>
</organism>
<dbReference type="InParanoid" id="A0A6P7GCS0"/>
<keyword evidence="5" id="KW-0325">Glycoprotein</keyword>
<dbReference type="Pfam" id="PF01607">
    <property type="entry name" value="CBM_14"/>
    <property type="match status" value="2"/>
</dbReference>
<sequence length="192" mass="21232">MLRLNGPIGWVLAVLMQGALLPAVILAQTENPNVSCDNEYAYYPDPNDCSSFFQCINGTKQHMECVFPLLWDNHIQGCEEESDCSQVISTTSGNSESTSTQVISTTFGTSEPTSTKVISTTPGETTSTSTCNDNDLKPDPKNCKSFYFCENNQWYGPQDCPSDLFWSDTKNGCVNYTESDCGQTTPENIIYY</sequence>
<protein>
    <submittedName>
        <fullName evidence="11">Uncharacterized protein LOC114338036 isoform X1</fullName>
    </submittedName>
</protein>
<evidence type="ECO:0000313" key="9">
    <source>
        <dbReference type="EnsemblMetazoa" id="XP_028144422.1"/>
    </source>
</evidence>
<dbReference type="KEGG" id="dvv:114338036"/>
<dbReference type="GeneID" id="114338036"/>
<evidence type="ECO:0000259" key="8">
    <source>
        <dbReference type="PROSITE" id="PS50940"/>
    </source>
</evidence>